<feature type="region of interest" description="Disordered" evidence="1">
    <location>
        <begin position="103"/>
        <end position="143"/>
    </location>
</feature>
<keyword evidence="3" id="KW-1185">Reference proteome</keyword>
<evidence type="ECO:0000313" key="3">
    <source>
        <dbReference type="Proteomes" id="UP001469553"/>
    </source>
</evidence>
<feature type="compositionally biased region" description="Basic and acidic residues" evidence="1">
    <location>
        <begin position="134"/>
        <end position="143"/>
    </location>
</feature>
<sequence>MFVSQQQRPLKSITFSHTEHVKLVQIAAFMLRGAFSGETIYTLFLPLLNVERELQRLHQINEHQTGFRTQLINTVNFCFLSTEPRTRVLQGWYPILSHCPGETRRTGRVSSHRHVHNTVQRGSERGPTSNLRELGGDQDHRLR</sequence>
<feature type="compositionally biased region" description="Polar residues" evidence="1">
    <location>
        <begin position="117"/>
        <end position="131"/>
    </location>
</feature>
<organism evidence="2 3">
    <name type="scientific">Ameca splendens</name>
    <dbReference type="NCBI Taxonomy" id="208324"/>
    <lineage>
        <taxon>Eukaryota</taxon>
        <taxon>Metazoa</taxon>
        <taxon>Chordata</taxon>
        <taxon>Craniata</taxon>
        <taxon>Vertebrata</taxon>
        <taxon>Euteleostomi</taxon>
        <taxon>Actinopterygii</taxon>
        <taxon>Neopterygii</taxon>
        <taxon>Teleostei</taxon>
        <taxon>Neoteleostei</taxon>
        <taxon>Acanthomorphata</taxon>
        <taxon>Ovalentaria</taxon>
        <taxon>Atherinomorphae</taxon>
        <taxon>Cyprinodontiformes</taxon>
        <taxon>Goodeidae</taxon>
        <taxon>Ameca</taxon>
    </lineage>
</organism>
<dbReference type="EMBL" id="JAHRIP010081088">
    <property type="protein sequence ID" value="MEQ2312942.1"/>
    <property type="molecule type" value="Genomic_DNA"/>
</dbReference>
<feature type="compositionally biased region" description="Basic residues" evidence="1">
    <location>
        <begin position="106"/>
        <end position="116"/>
    </location>
</feature>
<reference evidence="2 3" key="1">
    <citation type="submission" date="2021-06" db="EMBL/GenBank/DDBJ databases">
        <authorList>
            <person name="Palmer J.M."/>
        </authorList>
    </citation>
    <scope>NUCLEOTIDE SEQUENCE [LARGE SCALE GENOMIC DNA]</scope>
    <source>
        <strain evidence="2 3">AS_MEX2019</strain>
        <tissue evidence="2">Muscle</tissue>
    </source>
</reference>
<evidence type="ECO:0000256" key="1">
    <source>
        <dbReference type="SAM" id="MobiDB-lite"/>
    </source>
</evidence>
<accession>A0ABV1A317</accession>
<comment type="caution">
    <text evidence="2">The sequence shown here is derived from an EMBL/GenBank/DDBJ whole genome shotgun (WGS) entry which is preliminary data.</text>
</comment>
<name>A0ABV1A317_9TELE</name>
<protein>
    <submittedName>
        <fullName evidence="2">Uncharacterized protein</fullName>
    </submittedName>
</protein>
<evidence type="ECO:0000313" key="2">
    <source>
        <dbReference type="EMBL" id="MEQ2312942.1"/>
    </source>
</evidence>
<proteinExistence type="predicted"/>
<dbReference type="Proteomes" id="UP001469553">
    <property type="component" value="Unassembled WGS sequence"/>
</dbReference>
<gene>
    <name evidence="2" type="ORF">AMECASPLE_036599</name>
</gene>